<reference evidence="8 9" key="1">
    <citation type="submission" date="2019-03" db="EMBL/GenBank/DDBJ databases">
        <title>Genomic Encyclopedia of Type Strains, Phase IV (KMG-IV): sequencing the most valuable type-strain genomes for metagenomic binning, comparative biology and taxonomic classification.</title>
        <authorList>
            <person name="Goeker M."/>
        </authorList>
    </citation>
    <scope>NUCLEOTIDE SEQUENCE [LARGE SCALE GENOMIC DNA]</scope>
    <source>
        <strain evidence="8 9">DSM 28559</strain>
    </source>
</reference>
<keyword evidence="2" id="KW-0964">Secreted</keyword>
<keyword evidence="9" id="KW-1185">Reference proteome</keyword>
<keyword evidence="1" id="KW-0134">Cell wall</keyword>
<dbReference type="NCBIfam" id="NF033902">
    <property type="entry name" value="iso_D2_wall_anc"/>
    <property type="match status" value="1"/>
</dbReference>
<gene>
    <name evidence="8" type="ORF">EV212_101288</name>
</gene>
<sequence>MNKRSNTWKRLTALCLSLLLAVGIFSATAFAAPIAESTGSINVTGVEDGVTVSAYKVLDVNFNYDEQQPVDPVYVWSDEVKTWVRDNYSSYIGTDDSVTETFTENQLNADQKAGFYDALAAAIKNNTITLTASGTCTGNGTISSLPMGGYLLLIENGMKVYRPSAVNIVPEYDETAQEWKMSTPSLEVKSSNMDIEKKVNEDESDGHDSDVSDKGAIGDTVNFDLRADVPKYPANASAKNYAISDILSAGLSLADGSIKVYGVNADGETLLTKDTAYSIDTKRPNPAAASETTSFTLNFVYDEIAAYTQIHVDYDAVINGNAVVGTGANTNKAILDYNNNPYDSSSWKDTPDDVKVYTYGLKIRKVNKQDELLTGAEFTLSKNSDGSNPLMLVKTDDGAYRLALTGEQETTTLVAGENGDAKGKLTISGLSTGTYYLTETKAPGGYNKPNTSVTIEIKDDNLDGKPTSGNSSEFADGYVALDVINTQGFVLPTTGGMGTILFTAGGVAIMGAAVLLFVVLRRRKGVSNR</sequence>
<feature type="signal peptide" evidence="6">
    <location>
        <begin position="1"/>
        <end position="31"/>
    </location>
</feature>
<evidence type="ECO:0000256" key="2">
    <source>
        <dbReference type="ARBA" id="ARBA00022525"/>
    </source>
</evidence>
<dbReference type="EMBL" id="SLXA01000001">
    <property type="protein sequence ID" value="TCO86500.1"/>
    <property type="molecule type" value="Genomic_DNA"/>
</dbReference>
<keyword evidence="5" id="KW-0812">Transmembrane</keyword>
<dbReference type="InterPro" id="IPR019931">
    <property type="entry name" value="LPXTG_anchor"/>
</dbReference>
<evidence type="ECO:0000256" key="6">
    <source>
        <dbReference type="SAM" id="SignalP"/>
    </source>
</evidence>
<protein>
    <submittedName>
        <fullName evidence="8">LPXTG-motif cell wall-anchored protein</fullName>
    </submittedName>
</protein>
<keyword evidence="5" id="KW-1133">Transmembrane helix</keyword>
<dbReference type="InterPro" id="IPR048052">
    <property type="entry name" value="FM1-like"/>
</dbReference>
<dbReference type="InterPro" id="IPR032334">
    <property type="entry name" value="GramPos_pilinBB"/>
</dbReference>
<evidence type="ECO:0000256" key="4">
    <source>
        <dbReference type="ARBA" id="ARBA00023088"/>
    </source>
</evidence>
<accession>A0A4R2LGP2</accession>
<keyword evidence="5" id="KW-0472">Membrane</keyword>
<proteinExistence type="predicted"/>
<keyword evidence="4" id="KW-0572">Peptidoglycan-anchor</keyword>
<feature type="transmembrane region" description="Helical" evidence="5">
    <location>
        <begin position="500"/>
        <end position="520"/>
    </location>
</feature>
<dbReference type="Gene3D" id="2.60.40.740">
    <property type="match status" value="1"/>
</dbReference>
<dbReference type="InterPro" id="IPR008966">
    <property type="entry name" value="Adhesion_dom_sf"/>
</dbReference>
<evidence type="ECO:0000259" key="7">
    <source>
        <dbReference type="PROSITE" id="PS50847"/>
    </source>
</evidence>
<evidence type="ECO:0000313" key="8">
    <source>
        <dbReference type="EMBL" id="TCO86500.1"/>
    </source>
</evidence>
<dbReference type="OrthoDB" id="1819349at2"/>
<comment type="caution">
    <text evidence="8">The sequence shown here is derived from an EMBL/GenBank/DDBJ whole genome shotgun (WGS) entry which is preliminary data.</text>
</comment>
<feature type="chain" id="PRO_5020758398" evidence="6">
    <location>
        <begin position="32"/>
        <end position="529"/>
    </location>
</feature>
<dbReference type="Gene3D" id="2.60.40.10">
    <property type="entry name" value="Immunoglobulins"/>
    <property type="match status" value="1"/>
</dbReference>
<dbReference type="NCBIfam" id="TIGR01167">
    <property type="entry name" value="LPXTG_anchor"/>
    <property type="match status" value="1"/>
</dbReference>
<dbReference type="Pfam" id="PF00746">
    <property type="entry name" value="Gram_pos_anchor"/>
    <property type="match status" value="1"/>
</dbReference>
<evidence type="ECO:0000256" key="5">
    <source>
        <dbReference type="SAM" id="Phobius"/>
    </source>
</evidence>
<dbReference type="Pfam" id="PF16569">
    <property type="entry name" value="GramPos_pilinBB"/>
    <property type="match status" value="1"/>
</dbReference>
<dbReference type="RefSeq" id="WP_132087759.1">
    <property type="nucleotide sequence ID" value="NZ_JANKAQ010000002.1"/>
</dbReference>
<dbReference type="Pfam" id="PF17802">
    <property type="entry name" value="SpaA"/>
    <property type="match status" value="1"/>
</dbReference>
<evidence type="ECO:0000313" key="9">
    <source>
        <dbReference type="Proteomes" id="UP000295711"/>
    </source>
</evidence>
<dbReference type="Proteomes" id="UP000295711">
    <property type="component" value="Unassembled WGS sequence"/>
</dbReference>
<dbReference type="SUPFAM" id="SSF49401">
    <property type="entry name" value="Bacterial adhesins"/>
    <property type="match status" value="1"/>
</dbReference>
<organism evidence="8 9">
    <name type="scientific">Frisingicoccus caecimuris</name>
    <dbReference type="NCBI Taxonomy" id="1796636"/>
    <lineage>
        <taxon>Bacteria</taxon>
        <taxon>Bacillati</taxon>
        <taxon>Bacillota</taxon>
        <taxon>Clostridia</taxon>
        <taxon>Lachnospirales</taxon>
        <taxon>Lachnospiraceae</taxon>
        <taxon>Frisingicoccus</taxon>
    </lineage>
</organism>
<dbReference type="InterPro" id="IPR041033">
    <property type="entry name" value="SpaA_PFL_dom_1"/>
</dbReference>
<dbReference type="PROSITE" id="PS50847">
    <property type="entry name" value="GRAM_POS_ANCHORING"/>
    <property type="match status" value="1"/>
</dbReference>
<dbReference type="AlphaFoldDB" id="A0A4R2LGP2"/>
<feature type="domain" description="Gram-positive cocci surface proteins LPxTG" evidence="7">
    <location>
        <begin position="491"/>
        <end position="529"/>
    </location>
</feature>
<keyword evidence="3 6" id="KW-0732">Signal</keyword>
<dbReference type="InterPro" id="IPR013783">
    <property type="entry name" value="Ig-like_fold"/>
</dbReference>
<evidence type="ECO:0000256" key="3">
    <source>
        <dbReference type="ARBA" id="ARBA00022729"/>
    </source>
</evidence>
<evidence type="ECO:0000256" key="1">
    <source>
        <dbReference type="ARBA" id="ARBA00022512"/>
    </source>
</evidence>
<name>A0A4R2LGP2_9FIRM</name>